<name>A0A644UX04_9ZZZZ</name>
<evidence type="ECO:0000259" key="3">
    <source>
        <dbReference type="Pfam" id="PF00171"/>
    </source>
</evidence>
<protein>
    <submittedName>
        <fullName evidence="4">Aldehyde dehydrogenase</fullName>
        <ecNumber evidence="4">1.2.1.3</ecNumber>
    </submittedName>
</protein>
<dbReference type="InterPro" id="IPR029510">
    <property type="entry name" value="Ald_DH_CS_GLU"/>
</dbReference>
<reference evidence="4" key="1">
    <citation type="submission" date="2019-08" db="EMBL/GenBank/DDBJ databases">
        <authorList>
            <person name="Kucharzyk K."/>
            <person name="Murdoch R.W."/>
            <person name="Higgins S."/>
            <person name="Loffler F."/>
        </authorList>
    </citation>
    <scope>NUCLEOTIDE SEQUENCE</scope>
</reference>
<dbReference type="PROSITE" id="PS00070">
    <property type="entry name" value="ALDEHYDE_DEHYDR_CYS"/>
    <property type="match status" value="1"/>
</dbReference>
<dbReference type="InterPro" id="IPR012394">
    <property type="entry name" value="Aldehyde_DH_NAD(P)"/>
</dbReference>
<evidence type="ECO:0000256" key="2">
    <source>
        <dbReference type="ARBA" id="ARBA00023002"/>
    </source>
</evidence>
<dbReference type="PANTHER" id="PTHR43570">
    <property type="entry name" value="ALDEHYDE DEHYDROGENASE"/>
    <property type="match status" value="1"/>
</dbReference>
<dbReference type="Pfam" id="PF00171">
    <property type="entry name" value="Aldedh"/>
    <property type="match status" value="1"/>
</dbReference>
<comment type="caution">
    <text evidence="4">The sequence shown here is derived from an EMBL/GenBank/DDBJ whole genome shotgun (WGS) entry which is preliminary data.</text>
</comment>
<dbReference type="InterPro" id="IPR015590">
    <property type="entry name" value="Aldehyde_DH_dom"/>
</dbReference>
<dbReference type="GO" id="GO:0006081">
    <property type="term" value="P:aldehyde metabolic process"/>
    <property type="evidence" value="ECO:0007669"/>
    <property type="project" value="InterPro"/>
</dbReference>
<dbReference type="EC" id="1.2.1.3" evidence="4"/>
<dbReference type="FunFam" id="3.40.309.10:FF:000003">
    <property type="entry name" value="Aldehyde dehydrogenase"/>
    <property type="match status" value="1"/>
</dbReference>
<accession>A0A644UX04</accession>
<keyword evidence="2 4" id="KW-0560">Oxidoreductase</keyword>
<proteinExistence type="inferred from homology"/>
<feature type="domain" description="Aldehyde dehydrogenase" evidence="3">
    <location>
        <begin position="12"/>
        <end position="415"/>
    </location>
</feature>
<gene>
    <name evidence="4" type="primary">alkH_3</name>
    <name evidence="4" type="ORF">SDC9_29258</name>
</gene>
<dbReference type="Gene3D" id="3.40.605.10">
    <property type="entry name" value="Aldehyde Dehydrogenase, Chain A, domain 1"/>
    <property type="match status" value="1"/>
</dbReference>
<dbReference type="PIRSF" id="PIRSF036492">
    <property type="entry name" value="ALDH"/>
    <property type="match status" value="1"/>
</dbReference>
<dbReference type="AlphaFoldDB" id="A0A644UX04"/>
<evidence type="ECO:0000256" key="1">
    <source>
        <dbReference type="ARBA" id="ARBA00009986"/>
    </source>
</evidence>
<evidence type="ECO:0000313" key="4">
    <source>
        <dbReference type="EMBL" id="MPL83305.1"/>
    </source>
</evidence>
<sequence>MSIEAHRYFFASGNTLPIKRRLLALQKLRASIDAHEPEITAALFADLGKCPFEAYAFEIAPVLHELDYLIRHSKKLLRDEKVRSPLLLFPAKTFIRHDPYGLILLLAPWNYPFHLFMLPLAGIIAGGNVVIGKTSRRSPETGKIIRTILTEVFPEEWVSLEEEIDLDAQYDYIFFTGGKETGKLIAEKAARHLTPVTLELGGKNACIVDETADLHIAAKRIAWGKFANAGQTCIAPDYLLVQSSVRDELLRNLKEEIVSLYGKNPAANPDYGKIVTKEAYERLVSFETQENLIFRAGEHNPKGRKIAPTILSAGLSDKIMQDEIFGPILPALTWERKDELEQLIKKDPLALYIFSANKLFCKSLLDLHPSGGVCINDVMMQVANQNAPFGGVGTSGMGKYHGKDSLETFTRKRTVVIRKTRPDISLRYPPYSEKTMKLVKKWRKKLF</sequence>
<dbReference type="PROSITE" id="PS00687">
    <property type="entry name" value="ALDEHYDE_DEHYDR_GLU"/>
    <property type="match status" value="1"/>
</dbReference>
<dbReference type="InterPro" id="IPR016163">
    <property type="entry name" value="Ald_DH_C"/>
</dbReference>
<organism evidence="4">
    <name type="scientific">bioreactor metagenome</name>
    <dbReference type="NCBI Taxonomy" id="1076179"/>
    <lineage>
        <taxon>unclassified sequences</taxon>
        <taxon>metagenomes</taxon>
        <taxon>ecological metagenomes</taxon>
    </lineage>
</organism>
<dbReference type="InterPro" id="IPR016161">
    <property type="entry name" value="Ald_DH/histidinol_DH"/>
</dbReference>
<dbReference type="PANTHER" id="PTHR43570:SF16">
    <property type="entry name" value="ALDEHYDE DEHYDROGENASE TYPE III, ISOFORM Q"/>
    <property type="match status" value="1"/>
</dbReference>
<comment type="similarity">
    <text evidence="1">Belongs to the aldehyde dehydrogenase family.</text>
</comment>
<dbReference type="GO" id="GO:0005737">
    <property type="term" value="C:cytoplasm"/>
    <property type="evidence" value="ECO:0007669"/>
    <property type="project" value="TreeGrafter"/>
</dbReference>
<dbReference type="InterPro" id="IPR016162">
    <property type="entry name" value="Ald_DH_N"/>
</dbReference>
<dbReference type="InterPro" id="IPR016160">
    <property type="entry name" value="Ald_DH_CS_CYS"/>
</dbReference>
<dbReference type="GO" id="GO:0004029">
    <property type="term" value="F:aldehyde dehydrogenase (NAD+) activity"/>
    <property type="evidence" value="ECO:0007669"/>
    <property type="project" value="UniProtKB-EC"/>
</dbReference>
<dbReference type="EMBL" id="VSSQ01000174">
    <property type="protein sequence ID" value="MPL83305.1"/>
    <property type="molecule type" value="Genomic_DNA"/>
</dbReference>
<dbReference type="Gene3D" id="3.40.309.10">
    <property type="entry name" value="Aldehyde Dehydrogenase, Chain A, domain 2"/>
    <property type="match status" value="1"/>
</dbReference>
<dbReference type="SUPFAM" id="SSF53720">
    <property type="entry name" value="ALDH-like"/>
    <property type="match status" value="1"/>
</dbReference>